<dbReference type="PANTHER" id="PTHR38479:SF2">
    <property type="entry name" value="WINGED HELIX DNA-BINDING DOMAIN-CONTAINING PROTEIN"/>
    <property type="match status" value="1"/>
</dbReference>
<dbReference type="Proteomes" id="UP000297948">
    <property type="component" value="Unassembled WGS sequence"/>
</dbReference>
<keyword evidence="2" id="KW-1185">Reference proteome</keyword>
<proteinExistence type="predicted"/>
<dbReference type="GO" id="GO:0003677">
    <property type="term" value="F:DNA binding"/>
    <property type="evidence" value="ECO:0007669"/>
    <property type="project" value="UniProtKB-KW"/>
</dbReference>
<dbReference type="InterPro" id="IPR009351">
    <property type="entry name" value="AlkZ-like"/>
</dbReference>
<evidence type="ECO:0000313" key="1">
    <source>
        <dbReference type="EMBL" id="TGB12668.1"/>
    </source>
</evidence>
<protein>
    <submittedName>
        <fullName evidence="1">Winged helix DNA-binding domain-containing protein</fullName>
    </submittedName>
</protein>
<accession>A0A4Z0HE92</accession>
<organism evidence="1 2">
    <name type="scientific">Streptomyces palmae</name>
    <dbReference type="NCBI Taxonomy" id="1701085"/>
    <lineage>
        <taxon>Bacteria</taxon>
        <taxon>Bacillati</taxon>
        <taxon>Actinomycetota</taxon>
        <taxon>Actinomycetes</taxon>
        <taxon>Kitasatosporales</taxon>
        <taxon>Streptomycetaceae</taxon>
        <taxon>Streptomyces</taxon>
    </lineage>
</organism>
<evidence type="ECO:0000313" key="2">
    <source>
        <dbReference type="Proteomes" id="UP000297948"/>
    </source>
</evidence>
<dbReference type="Pfam" id="PF06224">
    <property type="entry name" value="AlkZ-like"/>
    <property type="match status" value="1"/>
</dbReference>
<comment type="caution">
    <text evidence="1">The sequence shown here is derived from an EMBL/GenBank/DDBJ whole genome shotgun (WGS) entry which is preliminary data.</text>
</comment>
<dbReference type="AlphaFoldDB" id="A0A4Z0HE92"/>
<dbReference type="EMBL" id="SRID01000074">
    <property type="protein sequence ID" value="TGB12668.1"/>
    <property type="molecule type" value="Genomic_DNA"/>
</dbReference>
<dbReference type="RefSeq" id="WP_135338812.1">
    <property type="nucleotide sequence ID" value="NZ_JBHLTX010000025.1"/>
</dbReference>
<gene>
    <name evidence="1" type="ORF">E4099_11025</name>
</gene>
<sequence length="366" mass="40335">MTNAPVLTLRQLNRATLDRQLLLRRARLSVLDAVEHLVGLQAQAVTPPYEALAARLADFGPQALSEPLAARQVVRIPLMRSTIHLVSARDCVTLRPLVQPVLYRGFQGNQGKRLAGVDLARLAEASRELVEERPLTFKALGEALRPHWPDRAGGDLAMAARTVLPLVQVTPRGLWGRSGPIAHTTVEAWLGRPLEAEPDLSRMILRYLAAFGPASVRDLQTWCGLTGLREPVEALRPRLLSFRDEGGVELFDLPEAPRPDPDTPAPPRFLPQYDNVLLSHAERGRIVSAADRGRIWQVNQAYRTFLVDGFVRGTWRIESGSGTATLLVRPFSPLGRADRAALEDEARGVLSMAAPEAAHDLRYVSD</sequence>
<name>A0A4Z0HE92_9ACTN</name>
<dbReference type="OrthoDB" id="9148135at2"/>
<reference evidence="1 2" key="1">
    <citation type="submission" date="2019-03" db="EMBL/GenBank/DDBJ databases">
        <authorList>
            <person name="Gonzalez-Pimentel J.L."/>
        </authorList>
    </citation>
    <scope>NUCLEOTIDE SEQUENCE [LARGE SCALE GENOMIC DNA]</scope>
    <source>
        <strain evidence="1 2">JCM 31289</strain>
    </source>
</reference>
<keyword evidence="1" id="KW-0238">DNA-binding</keyword>
<dbReference type="PANTHER" id="PTHR38479">
    <property type="entry name" value="LMO0824 PROTEIN"/>
    <property type="match status" value="1"/>
</dbReference>